<dbReference type="Proteomes" id="UP001320831">
    <property type="component" value="Unassembled WGS sequence"/>
</dbReference>
<sequence length="160" mass="17573">MTAALVRDVEANLPDPALADADWADAYEIETAKPFASAREAAECTVSAFPLWTMPLLLLRNIIVLPLGLKGADRGFDRDMVGIFPVVVDTPGRFVGGFDDKHLDFRVAVDLAEVGERQRIRLTTVIRRHNLAGRAYLRAVMPFHRAIIRGALAKLAAARP</sequence>
<proteinExistence type="predicted"/>
<protein>
    <submittedName>
        <fullName evidence="1">DUF2867 domain-containing protein</fullName>
    </submittedName>
</protein>
<gene>
    <name evidence="1" type="ORF">N5A92_22240</name>
</gene>
<dbReference type="EMBL" id="JAOCZP010000009">
    <property type="protein sequence ID" value="MCT7377745.1"/>
    <property type="molecule type" value="Genomic_DNA"/>
</dbReference>
<comment type="caution">
    <text evidence="1">The sequence shown here is derived from an EMBL/GenBank/DDBJ whole genome shotgun (WGS) entry which is preliminary data.</text>
</comment>
<dbReference type="RefSeq" id="WP_260906415.1">
    <property type="nucleotide sequence ID" value="NZ_JAOCZP010000009.1"/>
</dbReference>
<dbReference type="InterPro" id="IPR021295">
    <property type="entry name" value="DUF2867"/>
</dbReference>
<evidence type="ECO:0000313" key="1">
    <source>
        <dbReference type="EMBL" id="MCT7377745.1"/>
    </source>
</evidence>
<evidence type="ECO:0000313" key="2">
    <source>
        <dbReference type="Proteomes" id="UP001320831"/>
    </source>
</evidence>
<reference evidence="1 2" key="1">
    <citation type="submission" date="2022-09" db="EMBL/GenBank/DDBJ databases">
        <title>Chelativorans salina sp. nov., a novel slightly halophilic bacterium isolated from a saline lake sediment enrichment.</title>
        <authorList>
            <person name="Gao L."/>
            <person name="Fang B.-Z."/>
            <person name="Li W.-J."/>
        </authorList>
    </citation>
    <scope>NUCLEOTIDE SEQUENCE [LARGE SCALE GENOMIC DNA]</scope>
    <source>
        <strain evidence="1 2">EGI FJ00035</strain>
    </source>
</reference>
<dbReference type="Pfam" id="PF11066">
    <property type="entry name" value="DUF2867"/>
    <property type="match status" value="1"/>
</dbReference>
<name>A0ABT2LT79_9HYPH</name>
<accession>A0ABT2LT79</accession>
<keyword evidence="2" id="KW-1185">Reference proteome</keyword>
<organism evidence="1 2">
    <name type="scientific">Chelativorans salis</name>
    <dbReference type="NCBI Taxonomy" id="2978478"/>
    <lineage>
        <taxon>Bacteria</taxon>
        <taxon>Pseudomonadati</taxon>
        <taxon>Pseudomonadota</taxon>
        <taxon>Alphaproteobacteria</taxon>
        <taxon>Hyphomicrobiales</taxon>
        <taxon>Phyllobacteriaceae</taxon>
        <taxon>Chelativorans</taxon>
    </lineage>
</organism>